<feature type="domain" description="DnaB/C C-terminal" evidence="3">
    <location>
        <begin position="190"/>
        <end position="258"/>
    </location>
</feature>
<feature type="region of interest" description="Disordered" evidence="2">
    <location>
        <begin position="288"/>
        <end position="329"/>
    </location>
</feature>
<dbReference type="InterPro" id="IPR006343">
    <property type="entry name" value="DnaB/C_C"/>
</dbReference>
<dbReference type="Gene3D" id="1.10.10.630">
    <property type="entry name" value="DnaD domain-like"/>
    <property type="match status" value="1"/>
</dbReference>
<dbReference type="EMBL" id="NVDQ01000045">
    <property type="protein sequence ID" value="PFV01805.1"/>
    <property type="molecule type" value="Genomic_DNA"/>
</dbReference>
<reference evidence="4 5" key="1">
    <citation type="submission" date="2017-09" db="EMBL/GenBank/DDBJ databases">
        <title>Large-scale bioinformatics analysis of Bacillus genomes uncovers conserved roles of natural products in bacterial physiology.</title>
        <authorList>
            <consortium name="Agbiome Team Llc"/>
            <person name="Bleich R.M."/>
            <person name="Grubbs K.J."/>
            <person name="Santa Maria K.C."/>
            <person name="Allen S.E."/>
            <person name="Farag S."/>
            <person name="Shank E.A."/>
            <person name="Bowers A."/>
        </authorList>
    </citation>
    <scope>NUCLEOTIDE SEQUENCE [LARGE SCALE GENOMIC DNA]</scope>
    <source>
        <strain evidence="4 5">AFS060282</strain>
    </source>
</reference>
<protein>
    <submittedName>
        <fullName evidence="4">Replication protein</fullName>
    </submittedName>
</protein>
<accession>A0A9X7B6B0</accession>
<evidence type="ECO:0000313" key="4">
    <source>
        <dbReference type="EMBL" id="PFV01805.1"/>
    </source>
</evidence>
<dbReference type="PANTHER" id="PTHR37293:SF5">
    <property type="entry name" value="DNA REPLICATION PROTEIN"/>
    <property type="match status" value="1"/>
</dbReference>
<evidence type="ECO:0000256" key="1">
    <source>
        <dbReference type="ARBA" id="ARBA00093462"/>
    </source>
</evidence>
<feature type="compositionally biased region" description="Polar residues" evidence="2">
    <location>
        <begin position="297"/>
        <end position="306"/>
    </location>
</feature>
<evidence type="ECO:0000256" key="2">
    <source>
        <dbReference type="SAM" id="MobiDB-lite"/>
    </source>
</evidence>
<evidence type="ECO:0000313" key="5">
    <source>
        <dbReference type="Proteomes" id="UP000226257"/>
    </source>
</evidence>
<dbReference type="NCBIfam" id="TIGR01446">
    <property type="entry name" value="DnaD_dom"/>
    <property type="match status" value="1"/>
</dbReference>
<comment type="caution">
    <text evidence="4">The sequence shown here is derived from an EMBL/GenBank/DDBJ whole genome shotgun (WGS) entry which is preliminary data.</text>
</comment>
<dbReference type="InterPro" id="IPR053162">
    <property type="entry name" value="DnaD"/>
</dbReference>
<evidence type="ECO:0000259" key="3">
    <source>
        <dbReference type="Pfam" id="PF07261"/>
    </source>
</evidence>
<dbReference type="Proteomes" id="UP000226257">
    <property type="component" value="Unassembled WGS sequence"/>
</dbReference>
<proteinExistence type="inferred from homology"/>
<feature type="compositionally biased region" description="Basic and acidic residues" evidence="2">
    <location>
        <begin position="311"/>
        <end position="329"/>
    </location>
</feature>
<name>A0A9X7B6B0_BACCE</name>
<dbReference type="RefSeq" id="WP_098660216.1">
    <property type="nucleotide sequence ID" value="NZ_JACVOC010000036.1"/>
</dbReference>
<sequence>MAIFRQVHTSFWNDVKVQEDFTPEDKYFFLYLLTNPQTKQIGVYQITKKQMAFETGYSHETIKALMQRFEDYHKIIKYDNETRELVIFNWGKYNLKKAGKPVEDLIKKELKEVKNISLLIPICKHIEQKSIKKLIETFIHDSYNDTLTNRGTTGGQEEEQEKEQEQEIKKEEKEEKEEKEGPLVVENPAIDFYMKNFGHISPFMGEEINQWIDELNQSLIVEAMKITLENNKRNWSYTKGILKDWHQQGFKTIQDVEVAQASFRRQQQSKKRTGKGYANRTEVVPDWLHQQKEIKPVQQQPQQASNEDLEDNKKRLDEILNKYKNTKGE</sequence>
<comment type="similarity">
    <text evidence="1">Belongs to the DnaB/DnaD family.</text>
</comment>
<gene>
    <name evidence="4" type="ORF">COK98_28900</name>
</gene>
<feature type="region of interest" description="Disordered" evidence="2">
    <location>
        <begin position="146"/>
        <end position="181"/>
    </location>
</feature>
<feature type="compositionally biased region" description="Basic and acidic residues" evidence="2">
    <location>
        <begin position="163"/>
        <end position="181"/>
    </location>
</feature>
<dbReference type="SUPFAM" id="SSF158499">
    <property type="entry name" value="DnaD domain-like"/>
    <property type="match status" value="1"/>
</dbReference>
<dbReference type="PANTHER" id="PTHR37293">
    <property type="entry name" value="PHAGE REPLICATION PROTEIN-RELATED"/>
    <property type="match status" value="1"/>
</dbReference>
<dbReference type="AlphaFoldDB" id="A0A9X7B6B0"/>
<dbReference type="Pfam" id="PF07261">
    <property type="entry name" value="DnaB_2"/>
    <property type="match status" value="1"/>
</dbReference>
<organism evidence="4 5">
    <name type="scientific">Bacillus cereus</name>
    <dbReference type="NCBI Taxonomy" id="1396"/>
    <lineage>
        <taxon>Bacteria</taxon>
        <taxon>Bacillati</taxon>
        <taxon>Bacillota</taxon>
        <taxon>Bacilli</taxon>
        <taxon>Bacillales</taxon>
        <taxon>Bacillaceae</taxon>
        <taxon>Bacillus</taxon>
        <taxon>Bacillus cereus group</taxon>
    </lineage>
</organism>
<dbReference type="InterPro" id="IPR034829">
    <property type="entry name" value="DnaD-like_sf"/>
</dbReference>